<feature type="binding site" evidence="5">
    <location>
        <position position="13"/>
    </location>
    <ligand>
        <name>Mg(2+)</name>
        <dbReference type="ChEBI" id="CHEBI:18420"/>
    </ligand>
</feature>
<keyword evidence="5 7" id="KW-0808">Transferase</keyword>
<evidence type="ECO:0000259" key="6">
    <source>
        <dbReference type="PROSITE" id="PS50173"/>
    </source>
</evidence>
<keyword evidence="8" id="KW-1185">Reference proteome</keyword>
<dbReference type="RefSeq" id="WP_201638146.1">
    <property type="nucleotide sequence ID" value="NZ_JAEQNB010000008.1"/>
</dbReference>
<keyword evidence="5" id="KW-0963">Cytoplasm</keyword>
<comment type="function">
    <text evidence="5">Poorly processive, error-prone DNA polymerase involved in untargeted mutagenesis. Copies undamaged DNA at stalled replication forks, which arise in vivo from mismatched or misaligned primer ends. These misaligned primers can be extended by PolIV. Exhibits no 3'-5' exonuclease (proofreading) activity. May be involved in translesional synthesis, in conjunction with the beta clamp from PolIII.</text>
</comment>
<comment type="subunit">
    <text evidence="5">Monomer.</text>
</comment>
<evidence type="ECO:0000256" key="1">
    <source>
        <dbReference type="ARBA" id="ARBA00010945"/>
    </source>
</evidence>
<reference evidence="7 8" key="1">
    <citation type="submission" date="2021-01" db="EMBL/GenBank/DDBJ databases">
        <title>Tumebacillus sp. strain ITR2 16S ribosomal RNA gene Genome sequencing and assembly.</title>
        <authorList>
            <person name="Kang M."/>
        </authorList>
    </citation>
    <scope>NUCLEOTIDE SEQUENCE [LARGE SCALE GENOMIC DNA]</scope>
    <source>
        <strain evidence="7 8">ITR2</strain>
    </source>
</reference>
<feature type="site" description="Substrate discrimination" evidence="5">
    <location>
        <position position="18"/>
    </location>
</feature>
<feature type="active site" evidence="5">
    <location>
        <position position="109"/>
    </location>
</feature>
<dbReference type="NCBIfam" id="NF002677">
    <property type="entry name" value="PRK02406.1"/>
    <property type="match status" value="1"/>
</dbReference>
<protein>
    <recommendedName>
        <fullName evidence="5">DNA polymerase IV</fullName>
        <shortName evidence="5">Pol IV</shortName>
        <ecNumber evidence="5">2.7.7.7</ecNumber>
    </recommendedName>
</protein>
<comment type="catalytic activity">
    <reaction evidence="5">
        <text>DNA(n) + a 2'-deoxyribonucleoside 5'-triphosphate = DNA(n+1) + diphosphate</text>
        <dbReference type="Rhea" id="RHEA:22508"/>
        <dbReference type="Rhea" id="RHEA-COMP:17339"/>
        <dbReference type="Rhea" id="RHEA-COMP:17340"/>
        <dbReference type="ChEBI" id="CHEBI:33019"/>
        <dbReference type="ChEBI" id="CHEBI:61560"/>
        <dbReference type="ChEBI" id="CHEBI:173112"/>
        <dbReference type="EC" id="2.7.7.7"/>
    </reaction>
</comment>
<dbReference type="SUPFAM" id="SSF56672">
    <property type="entry name" value="DNA/RNA polymerases"/>
    <property type="match status" value="1"/>
</dbReference>
<dbReference type="PANTHER" id="PTHR11076">
    <property type="entry name" value="DNA REPAIR POLYMERASE UMUC / TRANSFERASE FAMILY MEMBER"/>
    <property type="match status" value="1"/>
</dbReference>
<keyword evidence="4 5" id="KW-0239">DNA-directed DNA polymerase</keyword>
<dbReference type="InterPro" id="IPR022880">
    <property type="entry name" value="DNApol_IV"/>
</dbReference>
<dbReference type="Gene3D" id="3.30.1490.100">
    <property type="entry name" value="DNA polymerase, Y-family, little finger domain"/>
    <property type="match status" value="1"/>
</dbReference>
<keyword evidence="2 5" id="KW-0515">Mutator protein</keyword>
<name>A0ABS1JFU4_9BACL</name>
<proteinExistence type="inferred from homology"/>
<comment type="similarity">
    <text evidence="1 5">Belongs to the DNA polymerase type-Y family.</text>
</comment>
<dbReference type="NCBIfam" id="NF003015">
    <property type="entry name" value="PRK03858.1"/>
    <property type="match status" value="1"/>
</dbReference>
<dbReference type="InterPro" id="IPR036775">
    <property type="entry name" value="DNA_pol_Y-fam_lit_finger_sf"/>
</dbReference>
<keyword evidence="5" id="KW-0238">DNA-binding</keyword>
<dbReference type="InterPro" id="IPR043128">
    <property type="entry name" value="Rev_trsase/Diguanyl_cyclase"/>
</dbReference>
<keyword evidence="5" id="KW-0479">Metal-binding</keyword>
<keyword evidence="5" id="KW-0234">DNA repair</keyword>
<dbReference type="EMBL" id="JAEQNB010000008">
    <property type="protein sequence ID" value="MBL0389152.1"/>
    <property type="molecule type" value="Genomic_DNA"/>
</dbReference>
<dbReference type="Pfam" id="PF00817">
    <property type="entry name" value="IMS"/>
    <property type="match status" value="1"/>
</dbReference>
<feature type="binding site" evidence="5">
    <location>
        <position position="108"/>
    </location>
    <ligand>
        <name>Mg(2+)</name>
        <dbReference type="ChEBI" id="CHEBI:18420"/>
    </ligand>
</feature>
<evidence type="ECO:0000313" key="7">
    <source>
        <dbReference type="EMBL" id="MBL0389152.1"/>
    </source>
</evidence>
<dbReference type="EC" id="2.7.7.7" evidence="5"/>
<evidence type="ECO:0000256" key="2">
    <source>
        <dbReference type="ARBA" id="ARBA00022457"/>
    </source>
</evidence>
<dbReference type="Gene3D" id="3.30.70.270">
    <property type="match status" value="1"/>
</dbReference>
<keyword evidence="5" id="KW-0460">Magnesium</keyword>
<evidence type="ECO:0000256" key="5">
    <source>
        <dbReference type="HAMAP-Rule" id="MF_01113"/>
    </source>
</evidence>
<dbReference type="InterPro" id="IPR024728">
    <property type="entry name" value="PolY_HhH_motif"/>
</dbReference>
<comment type="subcellular location">
    <subcellularLocation>
        <location evidence="5">Cytoplasm</location>
    </subcellularLocation>
</comment>
<evidence type="ECO:0000256" key="4">
    <source>
        <dbReference type="ARBA" id="ARBA00022932"/>
    </source>
</evidence>
<evidence type="ECO:0000256" key="3">
    <source>
        <dbReference type="ARBA" id="ARBA00022695"/>
    </source>
</evidence>
<evidence type="ECO:0000313" key="8">
    <source>
        <dbReference type="Proteomes" id="UP000602284"/>
    </source>
</evidence>
<dbReference type="Pfam" id="PF11799">
    <property type="entry name" value="IMS_C"/>
    <property type="match status" value="1"/>
</dbReference>
<dbReference type="InterPro" id="IPR017961">
    <property type="entry name" value="DNA_pol_Y-fam_little_finger"/>
</dbReference>
<dbReference type="GO" id="GO:0003887">
    <property type="term" value="F:DNA-directed DNA polymerase activity"/>
    <property type="evidence" value="ECO:0007669"/>
    <property type="project" value="UniProtKB-EC"/>
</dbReference>
<comment type="caution">
    <text evidence="7">The sequence shown here is derived from an EMBL/GenBank/DDBJ whole genome shotgun (WGS) entry which is preliminary data.</text>
</comment>
<dbReference type="PANTHER" id="PTHR11076:SF33">
    <property type="entry name" value="DNA POLYMERASE KAPPA"/>
    <property type="match status" value="1"/>
</dbReference>
<feature type="domain" description="UmuC" evidence="6">
    <location>
        <begin position="9"/>
        <end position="190"/>
    </location>
</feature>
<dbReference type="Pfam" id="PF11798">
    <property type="entry name" value="IMS_HHH"/>
    <property type="match status" value="1"/>
</dbReference>
<dbReference type="CDD" id="cd03586">
    <property type="entry name" value="PolY_Pol_IV_kappa"/>
    <property type="match status" value="1"/>
</dbReference>
<dbReference type="InterPro" id="IPR050116">
    <property type="entry name" value="DNA_polymerase-Y"/>
</dbReference>
<sequence length="411" mass="46191">MEQEASRTILHLDMDAFFASVEQRDHPEFRGKPVIIAHPAAVRGVVSTCSYEARRFGVHSAMPTAQAKRLCPHGIFVEPDHRKYSQVSREMMAILARYTPLIEPLSVDEAFLDVTACRKLFGDGITIARRIKEDIRRELNLTASVGIAYNKFLAKLASDLEKPDGLCPITPQDVETRVHPLPISRLWGVGQKSAEQLKRLGLHTIGDVARMDVVRMRTYIGSLADHIYWLANGKDERPVQAEREAKSVGQETTFATDVRDVGFLETTLLAQVEKVARRLRKAGVEGRTLTLKLRYAPWRTITRSHTFPRATDLETPLYQAVKELLAKCGLSREDAIRLIGVQVGNLVPKGSGVEVEEQVQQLSLFDQPAAAPKVMEIDPRQQELSRVVDSLKDKFGEKIVTRARLVKREEE</sequence>
<dbReference type="InterPro" id="IPR043502">
    <property type="entry name" value="DNA/RNA_pol_sf"/>
</dbReference>
<dbReference type="Gene3D" id="3.40.1170.60">
    <property type="match status" value="1"/>
</dbReference>
<organism evidence="7 8">
    <name type="scientific">Tumebacillus amylolyticus</name>
    <dbReference type="NCBI Taxonomy" id="2801339"/>
    <lineage>
        <taxon>Bacteria</taxon>
        <taxon>Bacillati</taxon>
        <taxon>Bacillota</taxon>
        <taxon>Bacilli</taxon>
        <taxon>Bacillales</taxon>
        <taxon>Alicyclobacillaceae</taxon>
        <taxon>Tumebacillus</taxon>
    </lineage>
</organism>
<dbReference type="HAMAP" id="MF_01113">
    <property type="entry name" value="DNApol_IV"/>
    <property type="match status" value="1"/>
</dbReference>
<accession>A0ABS1JFU4</accession>
<comment type="cofactor">
    <cofactor evidence="5">
        <name>Mg(2+)</name>
        <dbReference type="ChEBI" id="CHEBI:18420"/>
    </cofactor>
    <text evidence="5">Binds 2 magnesium ions per subunit.</text>
</comment>
<dbReference type="Gene3D" id="1.10.150.20">
    <property type="entry name" value="5' to 3' exonuclease, C-terminal subdomain"/>
    <property type="match status" value="1"/>
</dbReference>
<keyword evidence="5" id="KW-0227">DNA damage</keyword>
<gene>
    <name evidence="5 7" type="primary">dinB</name>
    <name evidence="7" type="ORF">JJB07_21390</name>
</gene>
<dbReference type="PROSITE" id="PS50173">
    <property type="entry name" value="UMUC"/>
    <property type="match status" value="1"/>
</dbReference>
<dbReference type="SUPFAM" id="SSF100879">
    <property type="entry name" value="Lesion bypass DNA polymerase (Y-family), little finger domain"/>
    <property type="match status" value="1"/>
</dbReference>
<dbReference type="Proteomes" id="UP000602284">
    <property type="component" value="Unassembled WGS sequence"/>
</dbReference>
<keyword evidence="5" id="KW-0235">DNA replication</keyword>
<keyword evidence="3 5" id="KW-0548">Nucleotidyltransferase</keyword>
<dbReference type="InterPro" id="IPR001126">
    <property type="entry name" value="UmuC"/>
</dbReference>